<dbReference type="RefSeq" id="WP_013536094.1">
    <property type="nucleotide sequence ID" value="NC_014924.1"/>
</dbReference>
<dbReference type="GO" id="GO:0032993">
    <property type="term" value="C:protein-DNA complex"/>
    <property type="evidence" value="ECO:0007669"/>
    <property type="project" value="TreeGrafter"/>
</dbReference>
<accession>E6WW59</accession>
<feature type="compositionally biased region" description="Low complexity" evidence="5">
    <location>
        <begin position="61"/>
        <end position="70"/>
    </location>
</feature>
<feature type="region of interest" description="Disordered" evidence="5">
    <location>
        <begin position="60"/>
        <end position="97"/>
    </location>
</feature>
<sequence length="143" mass="15345">MSIDLNNLSPRELGSLIATARKRQAQLSKRAPITKVRAKLTKLAKAEGYTIEELFGGSGAGTRASAAAPARARKLGKVAPKYRNPENPKETWTGRGKQPRWLAAYTAQGRDLGEFLIPGVAAPTPAKAAKGARKRVVKKSRGK</sequence>
<dbReference type="eggNOG" id="COG2916">
    <property type="taxonomic scope" value="Bacteria"/>
</dbReference>
<evidence type="ECO:0000256" key="4">
    <source>
        <dbReference type="ARBA" id="ARBA00023125"/>
    </source>
</evidence>
<dbReference type="GO" id="GO:0000976">
    <property type="term" value="F:transcription cis-regulatory region binding"/>
    <property type="evidence" value="ECO:0007669"/>
    <property type="project" value="TreeGrafter"/>
</dbReference>
<evidence type="ECO:0000256" key="1">
    <source>
        <dbReference type="ARBA" id="ARBA00004453"/>
    </source>
</evidence>
<protein>
    <submittedName>
        <fullName evidence="7">Histone family protein nucleoid-structuring protein H-NS</fullName>
    </submittedName>
</protein>
<comment type="subcellular location">
    <subcellularLocation>
        <location evidence="1">Cytoplasm</location>
        <location evidence="1">Nucleoid</location>
    </subcellularLocation>
</comment>
<dbReference type="HOGENOM" id="CLU_117503_1_0_6"/>
<organism evidence="7 8">
    <name type="scientific">Pseudoxanthomonas suwonensis (strain 11-1)</name>
    <dbReference type="NCBI Taxonomy" id="743721"/>
    <lineage>
        <taxon>Bacteria</taxon>
        <taxon>Pseudomonadati</taxon>
        <taxon>Pseudomonadota</taxon>
        <taxon>Gammaproteobacteria</taxon>
        <taxon>Lysobacterales</taxon>
        <taxon>Lysobacteraceae</taxon>
        <taxon>Pseudoxanthomonas</taxon>
    </lineage>
</organism>
<name>E6WW59_PSEUU</name>
<dbReference type="PANTHER" id="PTHR38097:SF2">
    <property type="entry name" value="DNA-BINDING PROTEIN STPA"/>
    <property type="match status" value="1"/>
</dbReference>
<dbReference type="SMART" id="SM00528">
    <property type="entry name" value="HNS"/>
    <property type="match status" value="1"/>
</dbReference>
<dbReference type="GO" id="GO:0001217">
    <property type="term" value="F:DNA-binding transcription repressor activity"/>
    <property type="evidence" value="ECO:0007669"/>
    <property type="project" value="TreeGrafter"/>
</dbReference>
<keyword evidence="8" id="KW-1185">Reference proteome</keyword>
<dbReference type="InterPro" id="IPR037150">
    <property type="entry name" value="H-NS_C_dom_sf"/>
</dbReference>
<dbReference type="SUPFAM" id="SSF81273">
    <property type="entry name" value="H-NS histone-like proteins"/>
    <property type="match status" value="1"/>
</dbReference>
<keyword evidence="4" id="KW-0238">DNA-binding</keyword>
<dbReference type="EMBL" id="CP002446">
    <property type="protein sequence ID" value="ADV28267.1"/>
    <property type="molecule type" value="Genomic_DNA"/>
</dbReference>
<feature type="domain" description="DNA-binding protein H-NS-like C-terminal" evidence="6">
    <location>
        <begin position="72"/>
        <end position="117"/>
    </location>
</feature>
<evidence type="ECO:0000256" key="5">
    <source>
        <dbReference type="SAM" id="MobiDB-lite"/>
    </source>
</evidence>
<gene>
    <name evidence="7" type="ordered locus">Psesu_2435</name>
</gene>
<evidence type="ECO:0000259" key="6">
    <source>
        <dbReference type="SMART" id="SM00528"/>
    </source>
</evidence>
<evidence type="ECO:0000313" key="8">
    <source>
        <dbReference type="Proteomes" id="UP000008632"/>
    </source>
</evidence>
<dbReference type="STRING" id="743721.Psesu_2435"/>
<keyword evidence="3" id="KW-0963">Cytoplasm</keyword>
<dbReference type="GO" id="GO:0005829">
    <property type="term" value="C:cytosol"/>
    <property type="evidence" value="ECO:0007669"/>
    <property type="project" value="TreeGrafter"/>
</dbReference>
<dbReference type="GO" id="GO:0003680">
    <property type="term" value="F:minor groove of adenine-thymine-rich DNA binding"/>
    <property type="evidence" value="ECO:0007669"/>
    <property type="project" value="TreeGrafter"/>
</dbReference>
<dbReference type="Proteomes" id="UP000008632">
    <property type="component" value="Chromosome"/>
</dbReference>
<dbReference type="PANTHER" id="PTHR38097">
    <property type="match status" value="1"/>
</dbReference>
<reference evidence="7 8" key="1">
    <citation type="submission" date="2011-01" db="EMBL/GenBank/DDBJ databases">
        <title>Complete sequence of Pseudoxanthomonas suwonensis 11-1.</title>
        <authorList>
            <consortium name="US DOE Joint Genome Institute"/>
            <person name="Lucas S."/>
            <person name="Copeland A."/>
            <person name="Lapidus A."/>
            <person name="Cheng J.-F."/>
            <person name="Goodwin L."/>
            <person name="Pitluck S."/>
            <person name="Teshima H."/>
            <person name="Detter J.C."/>
            <person name="Han C."/>
            <person name="Tapia R."/>
            <person name="Land M."/>
            <person name="Hauser L."/>
            <person name="Kyrpides N."/>
            <person name="Ivanova N."/>
            <person name="Ovchinnikova G."/>
            <person name="Siebers A.K."/>
            <person name="Allgaier M."/>
            <person name="Thelen M.P."/>
            <person name="Hugenholtz P."/>
            <person name="Gladden J."/>
            <person name="Woyke T."/>
        </authorList>
    </citation>
    <scope>NUCLEOTIDE SEQUENCE [LARGE SCALE GENOMIC DNA]</scope>
    <source>
        <strain evidence="8">11-1</strain>
    </source>
</reference>
<dbReference type="Pfam" id="PF00816">
    <property type="entry name" value="Histone_HNS"/>
    <property type="match status" value="1"/>
</dbReference>
<dbReference type="InterPro" id="IPR027444">
    <property type="entry name" value="H-NS_C_dom"/>
</dbReference>
<dbReference type="OrthoDB" id="5297879at2"/>
<dbReference type="Gene3D" id="4.10.430.10">
    <property type="entry name" value="Histone-like protein H-NS, C-terminal domain"/>
    <property type="match status" value="1"/>
</dbReference>
<evidence type="ECO:0000256" key="2">
    <source>
        <dbReference type="ARBA" id="ARBA00010610"/>
    </source>
</evidence>
<proteinExistence type="inferred from homology"/>
<evidence type="ECO:0000313" key="7">
    <source>
        <dbReference type="EMBL" id="ADV28267.1"/>
    </source>
</evidence>
<dbReference type="KEGG" id="psu:Psesu_2435"/>
<evidence type="ECO:0000256" key="3">
    <source>
        <dbReference type="ARBA" id="ARBA00022490"/>
    </source>
</evidence>
<dbReference type="GO" id="GO:0009295">
    <property type="term" value="C:nucleoid"/>
    <property type="evidence" value="ECO:0007669"/>
    <property type="project" value="UniProtKB-SubCell"/>
</dbReference>
<dbReference type="AlphaFoldDB" id="E6WW59"/>
<dbReference type="GO" id="GO:0003681">
    <property type="term" value="F:bent DNA binding"/>
    <property type="evidence" value="ECO:0007669"/>
    <property type="project" value="TreeGrafter"/>
</dbReference>
<comment type="similarity">
    <text evidence="2">Belongs to the histone-like protein H-NS family.</text>
</comment>